<organism evidence="1 2">
    <name type="scientific">Rhipicephalus sanguineus</name>
    <name type="common">Brown dog tick</name>
    <name type="synonym">Ixodes sanguineus</name>
    <dbReference type="NCBI Taxonomy" id="34632"/>
    <lineage>
        <taxon>Eukaryota</taxon>
        <taxon>Metazoa</taxon>
        <taxon>Ecdysozoa</taxon>
        <taxon>Arthropoda</taxon>
        <taxon>Chelicerata</taxon>
        <taxon>Arachnida</taxon>
        <taxon>Acari</taxon>
        <taxon>Parasitiformes</taxon>
        <taxon>Ixodida</taxon>
        <taxon>Ixodoidea</taxon>
        <taxon>Ixodidae</taxon>
        <taxon>Rhipicephalinae</taxon>
        <taxon>Rhipicephalus</taxon>
        <taxon>Rhipicephalus</taxon>
    </lineage>
</organism>
<accession>A0A9D4Q824</accession>
<reference evidence="1" key="1">
    <citation type="journal article" date="2020" name="Cell">
        <title>Large-Scale Comparative Analyses of Tick Genomes Elucidate Their Genetic Diversity and Vector Capacities.</title>
        <authorList>
            <consortium name="Tick Genome and Microbiome Consortium (TIGMIC)"/>
            <person name="Jia N."/>
            <person name="Wang J."/>
            <person name="Shi W."/>
            <person name="Du L."/>
            <person name="Sun Y."/>
            <person name="Zhan W."/>
            <person name="Jiang J.F."/>
            <person name="Wang Q."/>
            <person name="Zhang B."/>
            <person name="Ji P."/>
            <person name="Bell-Sakyi L."/>
            <person name="Cui X.M."/>
            <person name="Yuan T.T."/>
            <person name="Jiang B.G."/>
            <person name="Yang W.F."/>
            <person name="Lam T.T."/>
            <person name="Chang Q.C."/>
            <person name="Ding S.J."/>
            <person name="Wang X.J."/>
            <person name="Zhu J.G."/>
            <person name="Ruan X.D."/>
            <person name="Zhao L."/>
            <person name="Wei J.T."/>
            <person name="Ye R.Z."/>
            <person name="Que T.C."/>
            <person name="Du C.H."/>
            <person name="Zhou Y.H."/>
            <person name="Cheng J.X."/>
            <person name="Dai P.F."/>
            <person name="Guo W.B."/>
            <person name="Han X.H."/>
            <person name="Huang E.J."/>
            <person name="Li L.F."/>
            <person name="Wei W."/>
            <person name="Gao Y.C."/>
            <person name="Liu J.Z."/>
            <person name="Shao H.Z."/>
            <person name="Wang X."/>
            <person name="Wang C.C."/>
            <person name="Yang T.C."/>
            <person name="Huo Q.B."/>
            <person name="Li W."/>
            <person name="Chen H.Y."/>
            <person name="Chen S.E."/>
            <person name="Zhou L.G."/>
            <person name="Ni X.B."/>
            <person name="Tian J.H."/>
            <person name="Sheng Y."/>
            <person name="Liu T."/>
            <person name="Pan Y.S."/>
            <person name="Xia L.Y."/>
            <person name="Li J."/>
            <person name="Zhao F."/>
            <person name="Cao W.C."/>
        </authorList>
    </citation>
    <scope>NUCLEOTIDE SEQUENCE</scope>
    <source>
        <strain evidence="1">Rsan-2018</strain>
    </source>
</reference>
<evidence type="ECO:0000313" key="1">
    <source>
        <dbReference type="EMBL" id="KAH7969491.1"/>
    </source>
</evidence>
<proteinExistence type="predicted"/>
<name>A0A9D4Q824_RHISA</name>
<evidence type="ECO:0000313" key="2">
    <source>
        <dbReference type="Proteomes" id="UP000821837"/>
    </source>
</evidence>
<protein>
    <submittedName>
        <fullName evidence="1">Uncharacterized protein</fullName>
    </submittedName>
</protein>
<reference evidence="1" key="2">
    <citation type="submission" date="2021-09" db="EMBL/GenBank/DDBJ databases">
        <authorList>
            <person name="Jia N."/>
            <person name="Wang J."/>
            <person name="Shi W."/>
            <person name="Du L."/>
            <person name="Sun Y."/>
            <person name="Zhan W."/>
            <person name="Jiang J."/>
            <person name="Wang Q."/>
            <person name="Zhang B."/>
            <person name="Ji P."/>
            <person name="Sakyi L.B."/>
            <person name="Cui X."/>
            <person name="Yuan T."/>
            <person name="Jiang B."/>
            <person name="Yang W."/>
            <person name="Lam T.T.-Y."/>
            <person name="Chang Q."/>
            <person name="Ding S."/>
            <person name="Wang X."/>
            <person name="Zhu J."/>
            <person name="Ruan X."/>
            <person name="Zhao L."/>
            <person name="Wei J."/>
            <person name="Que T."/>
            <person name="Du C."/>
            <person name="Cheng J."/>
            <person name="Dai P."/>
            <person name="Han X."/>
            <person name="Huang E."/>
            <person name="Gao Y."/>
            <person name="Liu J."/>
            <person name="Shao H."/>
            <person name="Ye R."/>
            <person name="Li L."/>
            <person name="Wei W."/>
            <person name="Wang X."/>
            <person name="Wang C."/>
            <person name="Huo Q."/>
            <person name="Li W."/>
            <person name="Guo W."/>
            <person name="Chen H."/>
            <person name="Chen S."/>
            <person name="Zhou L."/>
            <person name="Zhou L."/>
            <person name="Ni X."/>
            <person name="Tian J."/>
            <person name="Zhou Y."/>
            <person name="Sheng Y."/>
            <person name="Liu T."/>
            <person name="Pan Y."/>
            <person name="Xia L."/>
            <person name="Li J."/>
            <person name="Zhao F."/>
            <person name="Cao W."/>
        </authorList>
    </citation>
    <scope>NUCLEOTIDE SEQUENCE</scope>
    <source>
        <strain evidence="1">Rsan-2018</strain>
        <tissue evidence="1">Larvae</tissue>
    </source>
</reference>
<dbReference type="AlphaFoldDB" id="A0A9D4Q824"/>
<keyword evidence="2" id="KW-1185">Reference proteome</keyword>
<sequence length="159" mass="18278">MYLQLMNSDTNAPSANKKWRELTTLVDRSTEFLWEITLANLRAFGMKKCPTVSNKVHTFGDVVLTEEMTGILNLAPKFAVEPSNTPHELLTMVRQVARQAPEAECDRYTLHLLDSDDVRSMRMMRSFLVSRPAAQFFRKMYTVEAKRLPEKPGLWQPDA</sequence>
<gene>
    <name evidence="1" type="ORF">HPB52_018858</name>
</gene>
<dbReference type="EMBL" id="JABSTV010001248">
    <property type="protein sequence ID" value="KAH7969491.1"/>
    <property type="molecule type" value="Genomic_DNA"/>
</dbReference>
<comment type="caution">
    <text evidence="1">The sequence shown here is derived from an EMBL/GenBank/DDBJ whole genome shotgun (WGS) entry which is preliminary data.</text>
</comment>
<dbReference type="Proteomes" id="UP000821837">
    <property type="component" value="Unassembled WGS sequence"/>
</dbReference>
<dbReference type="VEuPathDB" id="VectorBase:RSAN_026141"/>